<gene>
    <name evidence="2" type="ORF">SAMN05192553_10794</name>
</gene>
<sequence length="52" mass="6024">MALCQSHKRDHNTQSGFVMEQVLIVLISRISGLTIWMLDFGRLIANFKKVNY</sequence>
<evidence type="ECO:0000313" key="2">
    <source>
        <dbReference type="EMBL" id="SEJ65447.1"/>
    </source>
</evidence>
<evidence type="ECO:0000313" key="3">
    <source>
        <dbReference type="Proteomes" id="UP000199403"/>
    </source>
</evidence>
<feature type="transmembrane region" description="Helical" evidence="1">
    <location>
        <begin position="22"/>
        <end position="45"/>
    </location>
</feature>
<dbReference type="AlphaFoldDB" id="A0A1H7ANK9"/>
<accession>A0A1H7ANK9</accession>
<dbReference type="EMBL" id="FNZH01000007">
    <property type="protein sequence ID" value="SEJ65447.1"/>
    <property type="molecule type" value="Genomic_DNA"/>
</dbReference>
<evidence type="ECO:0000256" key="1">
    <source>
        <dbReference type="SAM" id="Phobius"/>
    </source>
</evidence>
<organism evidence="2 3">
    <name type="scientific">Cyclobacterium xiamenense</name>
    <dbReference type="NCBI Taxonomy" id="1297121"/>
    <lineage>
        <taxon>Bacteria</taxon>
        <taxon>Pseudomonadati</taxon>
        <taxon>Bacteroidota</taxon>
        <taxon>Cytophagia</taxon>
        <taxon>Cytophagales</taxon>
        <taxon>Cyclobacteriaceae</taxon>
        <taxon>Cyclobacterium</taxon>
    </lineage>
</organism>
<dbReference type="STRING" id="1416801.SAMN05192553_10794"/>
<dbReference type="Proteomes" id="UP000199403">
    <property type="component" value="Unassembled WGS sequence"/>
</dbReference>
<protein>
    <submittedName>
        <fullName evidence="2">Uncharacterized protein</fullName>
    </submittedName>
</protein>
<keyword evidence="1" id="KW-0812">Transmembrane</keyword>
<name>A0A1H7ANK9_9BACT</name>
<proteinExistence type="predicted"/>
<reference evidence="3" key="1">
    <citation type="submission" date="2016-10" db="EMBL/GenBank/DDBJ databases">
        <authorList>
            <person name="Varghese N."/>
            <person name="Submissions S."/>
        </authorList>
    </citation>
    <scope>NUCLEOTIDE SEQUENCE [LARGE SCALE GENOMIC DNA]</scope>
    <source>
        <strain evidence="3">IBRC-M 10761</strain>
    </source>
</reference>
<keyword evidence="1" id="KW-0472">Membrane</keyword>
<keyword evidence="3" id="KW-1185">Reference proteome</keyword>
<keyword evidence="1" id="KW-1133">Transmembrane helix</keyword>